<dbReference type="Proteomes" id="UP000095283">
    <property type="component" value="Unplaced"/>
</dbReference>
<reference evidence="2" key="1">
    <citation type="submission" date="2016-11" db="UniProtKB">
        <authorList>
            <consortium name="WormBaseParasite"/>
        </authorList>
    </citation>
    <scope>IDENTIFICATION</scope>
</reference>
<evidence type="ECO:0000313" key="1">
    <source>
        <dbReference type="Proteomes" id="UP000095283"/>
    </source>
</evidence>
<dbReference type="WBParaSite" id="Hba_03558">
    <property type="protein sequence ID" value="Hba_03558"/>
    <property type="gene ID" value="Hba_03558"/>
</dbReference>
<accession>A0A1I7WF12</accession>
<keyword evidence="1" id="KW-1185">Reference proteome</keyword>
<proteinExistence type="predicted"/>
<evidence type="ECO:0000313" key="2">
    <source>
        <dbReference type="WBParaSite" id="Hba_03558"/>
    </source>
</evidence>
<dbReference type="AlphaFoldDB" id="A0A1I7WF12"/>
<name>A0A1I7WF12_HETBA</name>
<protein>
    <submittedName>
        <fullName evidence="2">Uncharacterized protein</fullName>
    </submittedName>
</protein>
<sequence length="343" mass="39812">MHLLIDFHLLISSPGLKMGYFPCINHKPCPEPCANRSVLCGLFHMETVGAPKNEQMLMKMKKQSGFCPRFQAEPMDTIILKSSKCFLKLIIVDFDLEFPKYFVVFLMPLLIHERLKIFFLHIDPEIERCCVTTLFHLLLNIDTCRGGGDPLIIGMVEDLKGLQTIVLTKPPILVVIDFSYFLYSLYFVLTEIHLSFSFKHYVYYFLVAAKCKLASGRLRKFIDLENSTFYSYLNSHGIRLNKVVSTPSVLLSFSKLILSCCDTLLNLIGETKCATMIVEENELRVSLIRYLKEKILEYDKYQDTLESFLRSSVNVFRHSIIIKQKLYPEKQNEIEERAQKLFR</sequence>
<organism evidence="1 2">
    <name type="scientific">Heterorhabditis bacteriophora</name>
    <name type="common">Entomopathogenic nematode worm</name>
    <dbReference type="NCBI Taxonomy" id="37862"/>
    <lineage>
        <taxon>Eukaryota</taxon>
        <taxon>Metazoa</taxon>
        <taxon>Ecdysozoa</taxon>
        <taxon>Nematoda</taxon>
        <taxon>Chromadorea</taxon>
        <taxon>Rhabditida</taxon>
        <taxon>Rhabditina</taxon>
        <taxon>Rhabditomorpha</taxon>
        <taxon>Strongyloidea</taxon>
        <taxon>Heterorhabditidae</taxon>
        <taxon>Heterorhabditis</taxon>
    </lineage>
</organism>